<dbReference type="EMBL" id="VZQZ01000004">
    <property type="protein sequence ID" value="KAB0665646.1"/>
    <property type="molecule type" value="Genomic_DNA"/>
</dbReference>
<protein>
    <submittedName>
        <fullName evidence="1">Uncharacterized protein</fullName>
    </submittedName>
</protein>
<reference evidence="1 2" key="1">
    <citation type="submission" date="2019-09" db="EMBL/GenBank/DDBJ databases">
        <title>Geobacter sp. Red96, a novel strain isolated from paddy soil.</title>
        <authorList>
            <person name="Xu Z."/>
            <person name="Masuda Y."/>
            <person name="Itoh H."/>
            <person name="Senoo K."/>
        </authorList>
    </citation>
    <scope>NUCLEOTIDE SEQUENCE [LARGE SCALE GENOMIC DNA]</scope>
    <source>
        <strain evidence="1 2">Red96</strain>
    </source>
</reference>
<dbReference type="AlphaFoldDB" id="A0A7J4ZRC7"/>
<gene>
    <name evidence="1" type="ORF">F6V25_07950</name>
</gene>
<proteinExistence type="predicted"/>
<name>A0A7J4ZRC7_9BACT</name>
<accession>A0A7J4ZRC7</accession>
<sequence length="155" mass="16475">MSRNLGPVRTEIRRTFIEGQGHLVEEVAVGDPLASGQAVVQQLPSPPPVPVVLTADSVPLSLAKDVIAANGMVAVPPTFLTDEQLAELGISKDNANLPGDNESKGEKVTKLSEKQLLQAIKDAKTFDELNALTKDERRTKILSAAETRAAELKGA</sequence>
<evidence type="ECO:0000313" key="2">
    <source>
        <dbReference type="Proteomes" id="UP000420562"/>
    </source>
</evidence>
<dbReference type="Proteomes" id="UP000420562">
    <property type="component" value="Unassembled WGS sequence"/>
</dbReference>
<dbReference type="RefSeq" id="WP_151128087.1">
    <property type="nucleotide sequence ID" value="NZ_VZQZ01000004.1"/>
</dbReference>
<keyword evidence="2" id="KW-1185">Reference proteome</keyword>
<comment type="caution">
    <text evidence="1">The sequence shown here is derived from an EMBL/GenBank/DDBJ whole genome shotgun (WGS) entry which is preliminary data.</text>
</comment>
<evidence type="ECO:0000313" key="1">
    <source>
        <dbReference type="EMBL" id="KAB0665646.1"/>
    </source>
</evidence>
<organism evidence="1 2">
    <name type="scientific">Oryzomonas japonica</name>
    <dbReference type="NCBI Taxonomy" id="2603858"/>
    <lineage>
        <taxon>Bacteria</taxon>
        <taxon>Pseudomonadati</taxon>
        <taxon>Thermodesulfobacteriota</taxon>
        <taxon>Desulfuromonadia</taxon>
        <taxon>Geobacterales</taxon>
        <taxon>Geobacteraceae</taxon>
        <taxon>Oryzomonas</taxon>
    </lineage>
</organism>